<protein>
    <submittedName>
        <fullName evidence="2">Uncharacterized protein</fullName>
    </submittedName>
</protein>
<dbReference type="Proteomes" id="UP001420932">
    <property type="component" value="Unassembled WGS sequence"/>
</dbReference>
<evidence type="ECO:0000313" key="2">
    <source>
        <dbReference type="EMBL" id="KAK9121735.1"/>
    </source>
</evidence>
<comment type="caution">
    <text evidence="2">The sequence shown here is derived from an EMBL/GenBank/DDBJ whole genome shotgun (WGS) entry which is preliminary data.</text>
</comment>
<evidence type="ECO:0000256" key="1">
    <source>
        <dbReference type="SAM" id="MobiDB-lite"/>
    </source>
</evidence>
<feature type="region of interest" description="Disordered" evidence="1">
    <location>
        <begin position="1"/>
        <end position="45"/>
    </location>
</feature>
<gene>
    <name evidence="2" type="ORF">Syun_019352</name>
</gene>
<accession>A0AAP0NXX6</accession>
<proteinExistence type="predicted"/>
<reference evidence="2 3" key="1">
    <citation type="submission" date="2024-01" db="EMBL/GenBank/DDBJ databases">
        <title>Genome assemblies of Stephania.</title>
        <authorList>
            <person name="Yang L."/>
        </authorList>
    </citation>
    <scope>NUCLEOTIDE SEQUENCE [LARGE SCALE GENOMIC DNA]</scope>
    <source>
        <strain evidence="2">YNDBR</strain>
        <tissue evidence="2">Leaf</tissue>
    </source>
</reference>
<feature type="compositionally biased region" description="Polar residues" evidence="1">
    <location>
        <begin position="15"/>
        <end position="28"/>
    </location>
</feature>
<dbReference type="EMBL" id="JBBNAF010000008">
    <property type="protein sequence ID" value="KAK9121735.1"/>
    <property type="molecule type" value="Genomic_DNA"/>
</dbReference>
<evidence type="ECO:0000313" key="3">
    <source>
        <dbReference type="Proteomes" id="UP001420932"/>
    </source>
</evidence>
<keyword evidence="3" id="KW-1185">Reference proteome</keyword>
<dbReference type="AlphaFoldDB" id="A0AAP0NXX6"/>
<organism evidence="2 3">
    <name type="scientific">Stephania yunnanensis</name>
    <dbReference type="NCBI Taxonomy" id="152371"/>
    <lineage>
        <taxon>Eukaryota</taxon>
        <taxon>Viridiplantae</taxon>
        <taxon>Streptophyta</taxon>
        <taxon>Embryophyta</taxon>
        <taxon>Tracheophyta</taxon>
        <taxon>Spermatophyta</taxon>
        <taxon>Magnoliopsida</taxon>
        <taxon>Ranunculales</taxon>
        <taxon>Menispermaceae</taxon>
        <taxon>Menispermoideae</taxon>
        <taxon>Cissampelideae</taxon>
        <taxon>Stephania</taxon>
    </lineage>
</organism>
<sequence>MEVGSGSRDYEIEISSPQSTCLSPNQSGDGRPPPPRGGGASIMRPPFIDLAESTERLGSQAVICETFVESPKGAIQSVPSKKDGCFAAATTIDLGLRTYRHQSRV</sequence>
<name>A0AAP0NXX6_9MAGN</name>